<keyword evidence="3" id="KW-1185">Reference proteome</keyword>
<gene>
    <name evidence="2" type="ORF">IFM89_017581</name>
</gene>
<comment type="caution">
    <text evidence="2">The sequence shown here is derived from an EMBL/GenBank/DDBJ whole genome shotgun (WGS) entry which is preliminary data.</text>
</comment>
<dbReference type="PANTHER" id="PTHR31917:SF80">
    <property type="entry name" value="AGENET DOMAIN-CONTAINING PROTEIN-RELATED"/>
    <property type="match status" value="1"/>
</dbReference>
<proteinExistence type="predicted"/>
<dbReference type="Pfam" id="PF05641">
    <property type="entry name" value="Agenet"/>
    <property type="match status" value="1"/>
</dbReference>
<organism evidence="2 3">
    <name type="scientific">Coptis chinensis</name>
    <dbReference type="NCBI Taxonomy" id="261450"/>
    <lineage>
        <taxon>Eukaryota</taxon>
        <taxon>Viridiplantae</taxon>
        <taxon>Streptophyta</taxon>
        <taxon>Embryophyta</taxon>
        <taxon>Tracheophyta</taxon>
        <taxon>Spermatophyta</taxon>
        <taxon>Magnoliopsida</taxon>
        <taxon>Ranunculales</taxon>
        <taxon>Ranunculaceae</taxon>
        <taxon>Coptidoideae</taxon>
        <taxon>Coptis</taxon>
    </lineage>
</organism>
<dbReference type="AlphaFoldDB" id="A0A835HWN3"/>
<dbReference type="CDD" id="cd20405">
    <property type="entry name" value="Tudor_Agenet_AtDUF_rpt1_3"/>
    <property type="match status" value="1"/>
</dbReference>
<dbReference type="EMBL" id="JADFTS010000005">
    <property type="protein sequence ID" value="KAF9605562.1"/>
    <property type="molecule type" value="Genomic_DNA"/>
</dbReference>
<evidence type="ECO:0000313" key="2">
    <source>
        <dbReference type="EMBL" id="KAF9605562.1"/>
    </source>
</evidence>
<dbReference type="SMART" id="SM00743">
    <property type="entry name" value="Agenet"/>
    <property type="match status" value="2"/>
</dbReference>
<protein>
    <recommendedName>
        <fullName evidence="1">Agenet domain-containing protein</fullName>
    </recommendedName>
</protein>
<accession>A0A835HWN3</accession>
<feature type="domain" description="Agenet" evidence="1">
    <location>
        <begin position="1"/>
        <end position="69"/>
    </location>
</feature>
<dbReference type="Proteomes" id="UP000631114">
    <property type="component" value="Unassembled WGS sequence"/>
</dbReference>
<evidence type="ECO:0000313" key="3">
    <source>
        <dbReference type="Proteomes" id="UP000631114"/>
    </source>
</evidence>
<dbReference type="Gene3D" id="2.30.30.140">
    <property type="match status" value="1"/>
</dbReference>
<evidence type="ECO:0000259" key="1">
    <source>
        <dbReference type="SMART" id="SM00743"/>
    </source>
</evidence>
<dbReference type="PANTHER" id="PTHR31917">
    <property type="entry name" value="AGENET DOMAIN-CONTAINING PROTEIN-RELATED"/>
    <property type="match status" value="1"/>
</dbReference>
<name>A0A835HWN3_9MAGN</name>
<dbReference type="InterPro" id="IPR014002">
    <property type="entry name" value="Agenet_dom_plant"/>
</dbReference>
<dbReference type="OrthoDB" id="2020707at2759"/>
<reference evidence="2 3" key="1">
    <citation type="submission" date="2020-10" db="EMBL/GenBank/DDBJ databases">
        <title>The Coptis chinensis genome and diversification of protoberbering-type alkaloids.</title>
        <authorList>
            <person name="Wang B."/>
            <person name="Shu S."/>
            <person name="Song C."/>
            <person name="Liu Y."/>
        </authorList>
    </citation>
    <scope>NUCLEOTIDE SEQUENCE [LARGE SCALE GENOMIC DNA]</scope>
    <source>
        <strain evidence="2">HL-2020</strain>
        <tissue evidence="2">Leaf</tissue>
    </source>
</reference>
<sequence>MELKEGQEVEVLDEKNGFKDTWYHAKIIKLNRMILVEYDNLWATDQQGSQRLRDFVKKCSVRPLPPREPNQIFECYQEVDAYHNDGWKKGTIIEVDKKLLRFTVFFTVLKEKVDFGAENLRVHVDWIDGKWVKNQQQTLWLCPSLEAARGYNRRDGANQHFVQCLHTLIKSDYPG</sequence>
<dbReference type="InterPro" id="IPR008395">
    <property type="entry name" value="Agenet-like_dom"/>
</dbReference>
<feature type="domain" description="Agenet" evidence="1">
    <location>
        <begin position="71"/>
        <end position="128"/>
    </location>
</feature>